<proteinExistence type="inferred from homology"/>
<dbReference type="GO" id="GO:0008976">
    <property type="term" value="F:polyphosphate kinase activity"/>
    <property type="evidence" value="ECO:0007669"/>
    <property type="project" value="UniProtKB-EC"/>
</dbReference>
<dbReference type="NCBIfam" id="NF003917">
    <property type="entry name" value="PRK05443.1-1"/>
    <property type="match status" value="1"/>
</dbReference>
<dbReference type="HAMAP" id="MF_00347">
    <property type="entry name" value="Polyphosphate_kinase"/>
    <property type="match status" value="1"/>
</dbReference>
<accession>A0A644TCB8</accession>
<evidence type="ECO:0000256" key="1">
    <source>
        <dbReference type="ARBA" id="ARBA00012960"/>
    </source>
</evidence>
<evidence type="ECO:0000259" key="9">
    <source>
        <dbReference type="Pfam" id="PF13090"/>
    </source>
</evidence>
<dbReference type="Gene3D" id="3.30.1840.10">
    <property type="entry name" value="Polyphosphate kinase middle domain"/>
    <property type="match status" value="1"/>
</dbReference>
<dbReference type="PIRSF" id="PIRSF015589">
    <property type="entry name" value="PP_kinase"/>
    <property type="match status" value="1"/>
</dbReference>
<dbReference type="GO" id="GO:0006799">
    <property type="term" value="P:polyphosphate biosynthetic process"/>
    <property type="evidence" value="ECO:0007669"/>
    <property type="project" value="InterPro"/>
</dbReference>
<feature type="domain" description="Polyphosphate kinase middle" evidence="7">
    <location>
        <begin position="128"/>
        <end position="307"/>
    </location>
</feature>
<dbReference type="AlphaFoldDB" id="A0A644TCB8"/>
<dbReference type="InterPro" id="IPR036830">
    <property type="entry name" value="PP_kinase_middle_dom_sf"/>
</dbReference>
<evidence type="ECO:0000256" key="4">
    <source>
        <dbReference type="ARBA" id="ARBA00022741"/>
    </source>
</evidence>
<dbReference type="InterPro" id="IPR025200">
    <property type="entry name" value="PPK_C_dom2"/>
</dbReference>
<dbReference type="InterPro" id="IPR003414">
    <property type="entry name" value="PP_kinase"/>
</dbReference>
<dbReference type="Pfam" id="PF02503">
    <property type="entry name" value="PP_kinase"/>
    <property type="match status" value="1"/>
</dbReference>
<keyword evidence="5 11" id="KW-0418">Kinase</keyword>
<evidence type="ECO:0000259" key="7">
    <source>
        <dbReference type="Pfam" id="PF02503"/>
    </source>
</evidence>
<dbReference type="InterPro" id="IPR036832">
    <property type="entry name" value="PPK_N_dom_sf"/>
</dbReference>
<dbReference type="CDD" id="cd09168">
    <property type="entry name" value="PLDc_PaPPK1_C2_like"/>
    <property type="match status" value="1"/>
</dbReference>
<dbReference type="SUPFAM" id="SSF140356">
    <property type="entry name" value="PPK N-terminal domain-like"/>
    <property type="match status" value="1"/>
</dbReference>
<keyword evidence="3 11" id="KW-0808">Transferase</keyword>
<evidence type="ECO:0000256" key="2">
    <source>
        <dbReference type="ARBA" id="ARBA00022553"/>
    </source>
</evidence>
<keyword evidence="4" id="KW-0547">Nucleotide-binding</keyword>
<dbReference type="NCBIfam" id="NF003921">
    <property type="entry name" value="PRK05443.2-2"/>
    <property type="match status" value="1"/>
</dbReference>
<dbReference type="EC" id="2.7.4.1" evidence="1"/>
<organism evidence="11">
    <name type="scientific">bioreactor metagenome</name>
    <dbReference type="NCBI Taxonomy" id="1076179"/>
    <lineage>
        <taxon>unclassified sequences</taxon>
        <taxon>metagenomes</taxon>
        <taxon>ecological metagenomes</taxon>
    </lineage>
</organism>
<feature type="domain" description="Polyphosphate kinase C-terminal" evidence="10">
    <location>
        <begin position="340"/>
        <end position="504"/>
    </location>
</feature>
<dbReference type="NCBIfam" id="TIGR03705">
    <property type="entry name" value="poly_P_kin"/>
    <property type="match status" value="1"/>
</dbReference>
<dbReference type="PANTHER" id="PTHR30218:SF0">
    <property type="entry name" value="POLYPHOSPHATE KINASE"/>
    <property type="match status" value="1"/>
</dbReference>
<reference evidence="11" key="1">
    <citation type="submission" date="2019-08" db="EMBL/GenBank/DDBJ databases">
        <authorList>
            <person name="Kucharzyk K."/>
            <person name="Murdoch R.W."/>
            <person name="Higgins S."/>
            <person name="Loffler F."/>
        </authorList>
    </citation>
    <scope>NUCLEOTIDE SEQUENCE</scope>
</reference>
<dbReference type="InterPro" id="IPR041108">
    <property type="entry name" value="PP_kinase_C_1"/>
</dbReference>
<dbReference type="Gene3D" id="3.30.870.10">
    <property type="entry name" value="Endonuclease Chain A"/>
    <property type="match status" value="2"/>
</dbReference>
<dbReference type="Gene3D" id="1.20.58.310">
    <property type="entry name" value="Polyphosphate kinase N-terminal domain"/>
    <property type="match status" value="1"/>
</dbReference>
<dbReference type="SUPFAM" id="SSF143724">
    <property type="entry name" value="PHP14-like"/>
    <property type="match status" value="1"/>
</dbReference>
<feature type="domain" description="Polyphosphate kinase C-terminal" evidence="9">
    <location>
        <begin position="512"/>
        <end position="684"/>
    </location>
</feature>
<gene>
    <name evidence="11" type="primary">ppk_2</name>
    <name evidence="11" type="ORF">SDC9_10082</name>
</gene>
<dbReference type="GO" id="GO:0009358">
    <property type="term" value="C:polyphosphate kinase complex"/>
    <property type="evidence" value="ECO:0007669"/>
    <property type="project" value="InterPro"/>
</dbReference>
<evidence type="ECO:0000259" key="10">
    <source>
        <dbReference type="Pfam" id="PF17941"/>
    </source>
</evidence>
<sequence length="714" mass="80599">MSSLPMINRELAWIEFNARILHEATKTFLPLLERLKFLSIVSSNFDEFFMVRVAGLKNEIRQTEDGSAEQGTIFQGSRSASRLLTQVSSRVHEIVALQYSCLTREVLPGLAQEGLELLAPASWTPMVKSFLEAYFIEQVFPLITPLRFDEEEELPTIGNLQIHCAFELSDRDGKRHHALAQAPKNSRRFILLPDEESGESGKFRFALLEDLIVSFASKLFPGFSVEGSLVFKVTRDADTGVDESRQDDFLSAMEEVLAGRQNSTPVRLSYFGSSKQLEALLRKRLALGEVDCYSLEGPIDLAGFYELVSLELKGGAGKTSRLRDKPWKPIALPNSEGLSVWEEIETRDRLLFLPYESFGAIQRFLDEAADDPSVLAIKMTLYRTSGDSPVVKALIRAARNRKQVAVVVELKARFDEERNISWASTLEQAGAIVTYGVARLKVHAKAALVLRRARDGSIRKYLHLSTGNYNDKTARIYSDLSLFTANEELCREASAFFNMLTGYSTIQSLKHLAVGPFDLKSRLLALIEREIQKSSAESPGLIEMKLNALADREVIQALYKASKARVRVRLNVRGACTLLPGIPGLSDSIEVRSVVGRYLEHSRMLHFRNGGQDEVYLSSADCLPRNLERRVELMFPVLDESLAKSCREIFSVYFKDNEHSYRMKPDGSWEPVLPEEGEKKAYAQELLYKRIERLAEIAEAPPEQLVVRRRFRSR</sequence>
<name>A0A644TCB8_9ZZZZ</name>
<protein>
    <recommendedName>
        <fullName evidence="1">ATP-polyphosphate phosphotransferase</fullName>
        <ecNumber evidence="1">2.7.4.1</ecNumber>
    </recommendedName>
</protein>
<evidence type="ECO:0000313" key="11">
    <source>
        <dbReference type="EMBL" id="MPL64429.1"/>
    </source>
</evidence>
<dbReference type="SUPFAM" id="SSF56024">
    <property type="entry name" value="Phospholipase D/nuclease"/>
    <property type="match status" value="2"/>
</dbReference>
<dbReference type="InterPro" id="IPR025198">
    <property type="entry name" value="PPK_N_dom"/>
</dbReference>
<dbReference type="GO" id="GO:0005524">
    <property type="term" value="F:ATP binding"/>
    <property type="evidence" value="ECO:0007669"/>
    <property type="project" value="UniProtKB-KW"/>
</dbReference>
<comment type="caution">
    <text evidence="11">The sequence shown here is derived from an EMBL/GenBank/DDBJ whole genome shotgun (WGS) entry which is preliminary data.</text>
</comment>
<dbReference type="CDD" id="cd09165">
    <property type="entry name" value="PLDc_PaPPK1_C1_like"/>
    <property type="match status" value="1"/>
</dbReference>
<dbReference type="PANTHER" id="PTHR30218">
    <property type="entry name" value="POLYPHOSPHATE KINASE"/>
    <property type="match status" value="1"/>
</dbReference>
<keyword evidence="2" id="KW-0597">Phosphoprotein</keyword>
<evidence type="ECO:0000256" key="3">
    <source>
        <dbReference type="ARBA" id="ARBA00022679"/>
    </source>
</evidence>
<evidence type="ECO:0000256" key="6">
    <source>
        <dbReference type="ARBA" id="ARBA00022840"/>
    </source>
</evidence>
<dbReference type="Pfam" id="PF13089">
    <property type="entry name" value="PP_kinase_N"/>
    <property type="match status" value="1"/>
</dbReference>
<dbReference type="EMBL" id="VSSQ01000025">
    <property type="protein sequence ID" value="MPL64429.1"/>
    <property type="molecule type" value="Genomic_DNA"/>
</dbReference>
<evidence type="ECO:0000259" key="8">
    <source>
        <dbReference type="Pfam" id="PF13089"/>
    </source>
</evidence>
<keyword evidence="6" id="KW-0067">ATP-binding</keyword>
<dbReference type="InterPro" id="IPR024953">
    <property type="entry name" value="PP_kinase_middle"/>
</dbReference>
<evidence type="ECO:0000256" key="5">
    <source>
        <dbReference type="ARBA" id="ARBA00022777"/>
    </source>
</evidence>
<dbReference type="Pfam" id="PF17941">
    <property type="entry name" value="PP_kinase_C_1"/>
    <property type="match status" value="1"/>
</dbReference>
<dbReference type="Pfam" id="PF13090">
    <property type="entry name" value="PP_kinase_C"/>
    <property type="match status" value="1"/>
</dbReference>
<feature type="domain" description="Polyphosphate kinase N-terminal" evidence="8">
    <location>
        <begin position="7"/>
        <end position="117"/>
    </location>
</feature>